<protein>
    <submittedName>
        <fullName evidence="1">Endonuclease</fullName>
    </submittedName>
</protein>
<dbReference type="InterPro" id="IPR011257">
    <property type="entry name" value="DNA_glycosylase"/>
</dbReference>
<gene>
    <name evidence="1" type="ORF">FG385_20890</name>
</gene>
<keyword evidence="1" id="KW-0255">Endonuclease</keyword>
<dbReference type="RefSeq" id="WP_139098450.1">
    <property type="nucleotide sequence ID" value="NZ_VDFW01000019.1"/>
</dbReference>
<dbReference type="OrthoDB" id="3078554at2"/>
<dbReference type="AlphaFoldDB" id="A0A5C4LVU4"/>
<keyword evidence="1" id="KW-0378">Hydrolase</keyword>
<dbReference type="EMBL" id="VDFW01000019">
    <property type="protein sequence ID" value="TNC23493.1"/>
    <property type="molecule type" value="Genomic_DNA"/>
</dbReference>
<proteinExistence type="predicted"/>
<dbReference type="SUPFAM" id="SSF48150">
    <property type="entry name" value="DNA-glycosylase"/>
    <property type="match status" value="1"/>
</dbReference>
<sequence length="223" mass="24626">MADVRKVLAEAGRTFAQEAGIKLADTPAQLYRLLVLSVLMSAPIQAKIAIAATGELVRAGFGTPRRMADASWQQRVDALGRGHYVRYDESTATALGEGARLLLDKYRGDLRKLHAQAPDARALGTMLREFPRLGPVGVDIFCREAQQVWPDLRPYFDGKARQGAERLGLPTDPDKLAKLADGDDLARLAAALVRVSRDKKLADSLRQPLPRYRPQRTRFAPQD</sequence>
<accession>A0A5C4LVU4</accession>
<dbReference type="GO" id="GO:0004519">
    <property type="term" value="F:endonuclease activity"/>
    <property type="evidence" value="ECO:0007669"/>
    <property type="project" value="UniProtKB-KW"/>
</dbReference>
<reference evidence="1 2" key="1">
    <citation type="submission" date="2019-06" db="EMBL/GenBank/DDBJ databases">
        <title>Amycolatopsis alkalitolerans sp. nov., isolated from Gastrodia elata Blume.</title>
        <authorList>
            <person name="Narsing Rao M.P."/>
            <person name="Li W.J."/>
        </authorList>
    </citation>
    <scope>NUCLEOTIDE SEQUENCE [LARGE SCALE GENOMIC DNA]</scope>
    <source>
        <strain evidence="1 2">SYSUP0005</strain>
    </source>
</reference>
<dbReference type="Proteomes" id="UP000305546">
    <property type="component" value="Unassembled WGS sequence"/>
</dbReference>
<keyword evidence="2" id="KW-1185">Reference proteome</keyword>
<keyword evidence="1" id="KW-0540">Nuclease</keyword>
<evidence type="ECO:0000313" key="1">
    <source>
        <dbReference type="EMBL" id="TNC23493.1"/>
    </source>
</evidence>
<name>A0A5C4LVU4_9PSEU</name>
<comment type="caution">
    <text evidence="1">The sequence shown here is derived from an EMBL/GenBank/DDBJ whole genome shotgun (WGS) entry which is preliminary data.</text>
</comment>
<evidence type="ECO:0000313" key="2">
    <source>
        <dbReference type="Proteomes" id="UP000305546"/>
    </source>
</evidence>
<dbReference type="GO" id="GO:0006281">
    <property type="term" value="P:DNA repair"/>
    <property type="evidence" value="ECO:0007669"/>
    <property type="project" value="InterPro"/>
</dbReference>
<organism evidence="1 2">
    <name type="scientific">Amycolatopsis alkalitolerans</name>
    <dbReference type="NCBI Taxonomy" id="2547244"/>
    <lineage>
        <taxon>Bacteria</taxon>
        <taxon>Bacillati</taxon>
        <taxon>Actinomycetota</taxon>
        <taxon>Actinomycetes</taxon>
        <taxon>Pseudonocardiales</taxon>
        <taxon>Pseudonocardiaceae</taxon>
        <taxon>Amycolatopsis</taxon>
    </lineage>
</organism>